<organism evidence="2 3">
    <name type="scientific">Gryllotalpicola reticulitermitis</name>
    <dbReference type="NCBI Taxonomy" id="1184153"/>
    <lineage>
        <taxon>Bacteria</taxon>
        <taxon>Bacillati</taxon>
        <taxon>Actinomycetota</taxon>
        <taxon>Actinomycetes</taxon>
        <taxon>Micrococcales</taxon>
        <taxon>Microbacteriaceae</taxon>
        <taxon>Gryllotalpicola</taxon>
    </lineage>
</organism>
<keyword evidence="1" id="KW-0812">Transmembrane</keyword>
<keyword evidence="3" id="KW-1185">Reference proteome</keyword>
<feature type="transmembrane region" description="Helical" evidence="1">
    <location>
        <begin position="66"/>
        <end position="88"/>
    </location>
</feature>
<keyword evidence="1" id="KW-0472">Membrane</keyword>
<accession>A0ABV8Q3E4</accession>
<name>A0ABV8Q3E4_9MICO</name>
<dbReference type="EMBL" id="JBHSCN010000003">
    <property type="protein sequence ID" value="MFC4242936.1"/>
    <property type="molecule type" value="Genomic_DNA"/>
</dbReference>
<dbReference type="Proteomes" id="UP001595900">
    <property type="component" value="Unassembled WGS sequence"/>
</dbReference>
<feature type="transmembrane region" description="Helical" evidence="1">
    <location>
        <begin position="6"/>
        <end position="28"/>
    </location>
</feature>
<evidence type="ECO:0000313" key="3">
    <source>
        <dbReference type="Proteomes" id="UP001595900"/>
    </source>
</evidence>
<comment type="caution">
    <text evidence="2">The sequence shown here is derived from an EMBL/GenBank/DDBJ whole genome shotgun (WGS) entry which is preliminary data.</text>
</comment>
<sequence>MNPFEITALVIFQLVFGAEIGVAIRLALRHLIAEEPQRIHLLLELIVAALLGALAAVPLLRDPASFLFVGYGVTAALIGYAVVCGVLARKRSAQRPRRAALSFAHAIASAAASTVGTLVVLAVILVH</sequence>
<gene>
    <name evidence="2" type="ORF">ACFOYW_06100</name>
</gene>
<evidence type="ECO:0008006" key="4">
    <source>
        <dbReference type="Google" id="ProtNLM"/>
    </source>
</evidence>
<reference evidence="3" key="1">
    <citation type="journal article" date="2019" name="Int. J. Syst. Evol. Microbiol.">
        <title>The Global Catalogue of Microorganisms (GCM) 10K type strain sequencing project: providing services to taxonomists for standard genome sequencing and annotation.</title>
        <authorList>
            <consortium name="The Broad Institute Genomics Platform"/>
            <consortium name="The Broad Institute Genome Sequencing Center for Infectious Disease"/>
            <person name="Wu L."/>
            <person name="Ma J."/>
        </authorList>
    </citation>
    <scope>NUCLEOTIDE SEQUENCE [LARGE SCALE GENOMIC DNA]</scope>
    <source>
        <strain evidence="3">CGMCC 1.10363</strain>
    </source>
</reference>
<evidence type="ECO:0000313" key="2">
    <source>
        <dbReference type="EMBL" id="MFC4242936.1"/>
    </source>
</evidence>
<feature type="transmembrane region" description="Helical" evidence="1">
    <location>
        <begin position="100"/>
        <end position="126"/>
    </location>
</feature>
<feature type="transmembrane region" description="Helical" evidence="1">
    <location>
        <begin position="40"/>
        <end position="60"/>
    </location>
</feature>
<keyword evidence="1" id="KW-1133">Transmembrane helix</keyword>
<proteinExistence type="predicted"/>
<protein>
    <recommendedName>
        <fullName evidence="4">Fluoride ion transporter CrcB</fullName>
    </recommendedName>
</protein>
<evidence type="ECO:0000256" key="1">
    <source>
        <dbReference type="SAM" id="Phobius"/>
    </source>
</evidence>
<dbReference type="RefSeq" id="WP_390227890.1">
    <property type="nucleotide sequence ID" value="NZ_JBHSCN010000003.1"/>
</dbReference>